<protein>
    <submittedName>
        <fullName evidence="1">Uncharacterized protein</fullName>
    </submittedName>
</protein>
<evidence type="ECO:0000313" key="1">
    <source>
        <dbReference type="EMBL" id="QXE24177.1"/>
    </source>
</evidence>
<sequence length="44" mass="4881">MNKSERQGRAASWNCYFLSIVAELLDKTANNANGTLKIKPSLLI</sequence>
<name>A0A975Y5G0_9NOST</name>
<reference evidence="1" key="1">
    <citation type="submission" date="2017-04" db="EMBL/GenBank/DDBJ databases">
        <title>Genome deletions in a multicellular cyanobacterial endosymbiont for morphological adaptation in marine diatoms.</title>
        <authorList>
            <person name="Wang Y."/>
            <person name="Gao H."/>
            <person name="Li R."/>
            <person name="Xu X."/>
        </authorList>
    </citation>
    <scope>NUCLEOTIDE SEQUENCE</scope>
    <source>
        <strain evidence="1">FACHB 800</strain>
    </source>
</reference>
<dbReference type="EMBL" id="CP021056">
    <property type="protein sequence ID" value="QXE24177.1"/>
    <property type="molecule type" value="Genomic_DNA"/>
</dbReference>
<gene>
    <name evidence="1" type="ORF">B6N60_02881</name>
</gene>
<dbReference type="RefSeq" id="WP_256443755.1">
    <property type="nucleotide sequence ID" value="NZ_CP021056.1"/>
</dbReference>
<dbReference type="AlphaFoldDB" id="A0A975Y5G0"/>
<evidence type="ECO:0000313" key="2">
    <source>
        <dbReference type="Proteomes" id="UP000683511"/>
    </source>
</evidence>
<dbReference type="KEGG" id="rsin:B6N60_02881"/>
<proteinExistence type="predicted"/>
<dbReference type="Proteomes" id="UP000683511">
    <property type="component" value="Chromosome"/>
</dbReference>
<accession>A0A975Y5G0</accession>
<keyword evidence="2" id="KW-1185">Reference proteome</keyword>
<organism evidence="1 2">
    <name type="scientific">Richelia sinica FACHB-800</name>
    <dbReference type="NCBI Taxonomy" id="1357546"/>
    <lineage>
        <taxon>Bacteria</taxon>
        <taxon>Bacillati</taxon>
        <taxon>Cyanobacteriota</taxon>
        <taxon>Cyanophyceae</taxon>
        <taxon>Nostocales</taxon>
        <taxon>Nostocaceae</taxon>
        <taxon>Richelia</taxon>
    </lineage>
</organism>